<dbReference type="InterPro" id="IPR011990">
    <property type="entry name" value="TPR-like_helical_dom_sf"/>
</dbReference>
<reference evidence="4" key="1">
    <citation type="submission" date="2023-07" db="EMBL/GenBank/DDBJ databases">
        <authorList>
            <person name="Yue Y."/>
        </authorList>
    </citation>
    <scope>NUCLEOTIDE SEQUENCE [LARGE SCALE GENOMIC DNA]</scope>
    <source>
        <strain evidence="4">2Y89</strain>
    </source>
</reference>
<organism evidence="3 4">
    <name type="scientific">Winogradskyella vincentii</name>
    <dbReference type="NCBI Taxonomy" id="2877122"/>
    <lineage>
        <taxon>Bacteria</taxon>
        <taxon>Pseudomonadati</taxon>
        <taxon>Bacteroidota</taxon>
        <taxon>Flavobacteriia</taxon>
        <taxon>Flavobacteriales</taxon>
        <taxon>Flavobacteriaceae</taxon>
        <taxon>Winogradskyella</taxon>
    </lineage>
</organism>
<dbReference type="SUPFAM" id="SSF81901">
    <property type="entry name" value="HCP-like"/>
    <property type="match status" value="1"/>
</dbReference>
<dbReference type="SUPFAM" id="SSF48452">
    <property type="entry name" value="TPR-like"/>
    <property type="match status" value="1"/>
</dbReference>
<dbReference type="Gene3D" id="1.25.40.10">
    <property type="entry name" value="Tetratricopeptide repeat domain"/>
    <property type="match status" value="2"/>
</dbReference>
<dbReference type="InterPro" id="IPR019734">
    <property type="entry name" value="TPR_rpt"/>
</dbReference>
<accession>A0ABS7Y0M1</accession>
<keyword evidence="2" id="KW-0732">Signal</keyword>
<evidence type="ECO:0000313" key="3">
    <source>
        <dbReference type="EMBL" id="MCA0153475.1"/>
    </source>
</evidence>
<dbReference type="PROSITE" id="PS50005">
    <property type="entry name" value="TPR"/>
    <property type="match status" value="1"/>
</dbReference>
<dbReference type="RefSeq" id="WP_224478435.1">
    <property type="nucleotide sequence ID" value="NZ_JAIUJS010000004.1"/>
</dbReference>
<keyword evidence="4" id="KW-1185">Reference proteome</keyword>
<feature type="chain" id="PRO_5047331183" evidence="2">
    <location>
        <begin position="24"/>
        <end position="424"/>
    </location>
</feature>
<comment type="caution">
    <text evidence="3">The sequence shown here is derived from an EMBL/GenBank/DDBJ whole genome shotgun (WGS) entry which is preliminary data.</text>
</comment>
<name>A0ABS7Y0M1_9FLAO</name>
<feature type="repeat" description="TPR" evidence="1">
    <location>
        <begin position="207"/>
        <end position="240"/>
    </location>
</feature>
<sequence length="424" mass="48785">MKLYKILSLILFFSLINCNSSITNNEDYSTYIQTKPNFDQSFASVDFWTNKLNKNPNQYPYLVKRASAYTKLFNQKGEISYLIKAEKDLANANIVTKEKNVGYLRSLASNYISQHRFKEALDLLNKAKSIGDELLSTRKMLFDTHMELGNYIEAEAYLKDIKNPSDFDYRIRLAKWEDHQGNLEGAVVQMEEAMKIAESSNLKSLKQWSYTNIADFYGHAGKIEKSYNYYLKALELDPNDAYAKKGIAWILYSYENKPDEALAILNHVSDYYSAPDYNLLVADIASYTGDMETKNRKLTDYQNAVRNNAYGAMYNKYNVLVYTEELLLPELAVEIAKEEVQNRPTPESYDLLAWSYFQMGNQQKAKQIIDAYVIGKTSEPDVLYHIAEIQKANGELESVKSIKPELLASLYELGPTMKQKIRNL</sequence>
<dbReference type="EMBL" id="JAIUJS010000004">
    <property type="protein sequence ID" value="MCA0153475.1"/>
    <property type="molecule type" value="Genomic_DNA"/>
</dbReference>
<proteinExistence type="predicted"/>
<keyword evidence="1" id="KW-0802">TPR repeat</keyword>
<evidence type="ECO:0000256" key="1">
    <source>
        <dbReference type="PROSITE-ProRule" id="PRU00339"/>
    </source>
</evidence>
<evidence type="ECO:0000313" key="4">
    <source>
        <dbReference type="Proteomes" id="UP001198402"/>
    </source>
</evidence>
<protein>
    <submittedName>
        <fullName evidence="3">Cell surface protein</fullName>
    </submittedName>
</protein>
<gene>
    <name evidence="3" type="ORF">LBV24_09630</name>
</gene>
<dbReference type="SMART" id="SM00028">
    <property type="entry name" value="TPR"/>
    <property type="match status" value="3"/>
</dbReference>
<feature type="signal peptide" evidence="2">
    <location>
        <begin position="1"/>
        <end position="23"/>
    </location>
</feature>
<dbReference type="Pfam" id="PF13181">
    <property type="entry name" value="TPR_8"/>
    <property type="match status" value="2"/>
</dbReference>
<evidence type="ECO:0000256" key="2">
    <source>
        <dbReference type="SAM" id="SignalP"/>
    </source>
</evidence>
<dbReference type="Proteomes" id="UP001198402">
    <property type="component" value="Unassembled WGS sequence"/>
</dbReference>